<reference evidence="4 5" key="1">
    <citation type="submission" date="2017-04" db="EMBL/GenBank/DDBJ databases">
        <authorList>
            <person name="Afonso C.L."/>
            <person name="Miller P.J."/>
            <person name="Scott M.A."/>
            <person name="Spackman E."/>
            <person name="Goraichik I."/>
            <person name="Dimitrov K.M."/>
            <person name="Suarez D.L."/>
            <person name="Swayne D.E."/>
        </authorList>
    </citation>
    <scope>NUCLEOTIDE SEQUENCE [LARGE SCALE GENOMIC DNA]</scope>
    <source>
        <strain evidence="4 5">DSM 23236</strain>
    </source>
</reference>
<dbReference type="PANTHER" id="PTHR37302:SF1">
    <property type="entry name" value="PROTEIN DINB"/>
    <property type="match status" value="1"/>
</dbReference>
<feature type="binding site" evidence="3">
    <location>
        <position position="146"/>
    </location>
    <ligand>
        <name>a divalent metal cation</name>
        <dbReference type="ChEBI" id="CHEBI:60240"/>
    </ligand>
</feature>
<gene>
    <name evidence="4" type="ORF">SAMN02745857_00130</name>
</gene>
<evidence type="ECO:0000256" key="3">
    <source>
        <dbReference type="PIRSR" id="PIRSR607837-1"/>
    </source>
</evidence>
<keyword evidence="2 3" id="KW-0479">Metal-binding</keyword>
<accession>A0A1W1WX49</accession>
<dbReference type="InterPro" id="IPR034660">
    <property type="entry name" value="DinB/YfiT-like"/>
</dbReference>
<name>A0A1W1WX49_9NEIS</name>
<sequence>MSQLEQFALLARYNAWMNAKLIDAARQLPAGALTQERGAFFGSILGTLNHLIVADTIWLKRFTHHPAGFAALASVAALPTPDGLNDIPCADLDSYIARRSVLDDALSGMVAALQPADLDVVLDYKNFKGIAMRKAFAPLLLHVFNHQTHHRGQASTLFFQAGVDIGVTDLPMLIPDEV</sequence>
<dbReference type="STRING" id="1121001.SAMN02745857_00130"/>
<dbReference type="GO" id="GO:0046872">
    <property type="term" value="F:metal ion binding"/>
    <property type="evidence" value="ECO:0007669"/>
    <property type="project" value="UniProtKB-KW"/>
</dbReference>
<dbReference type="Gene3D" id="1.20.120.450">
    <property type="entry name" value="dinb family like domain"/>
    <property type="match status" value="1"/>
</dbReference>
<dbReference type="OrthoDB" id="9807509at2"/>
<dbReference type="Pfam" id="PF05163">
    <property type="entry name" value="DinB"/>
    <property type="match status" value="1"/>
</dbReference>
<dbReference type="RefSeq" id="WP_084088824.1">
    <property type="nucleotide sequence ID" value="NZ_FWXD01000001.1"/>
</dbReference>
<keyword evidence="5" id="KW-1185">Reference proteome</keyword>
<dbReference type="AlphaFoldDB" id="A0A1W1WX49"/>
<organism evidence="4 5">
    <name type="scientific">Andreprevotia lacus DSM 23236</name>
    <dbReference type="NCBI Taxonomy" id="1121001"/>
    <lineage>
        <taxon>Bacteria</taxon>
        <taxon>Pseudomonadati</taxon>
        <taxon>Pseudomonadota</taxon>
        <taxon>Betaproteobacteria</taxon>
        <taxon>Neisseriales</taxon>
        <taxon>Chitinibacteraceae</taxon>
        <taxon>Andreprevotia</taxon>
    </lineage>
</organism>
<dbReference type="Proteomes" id="UP000192761">
    <property type="component" value="Unassembled WGS sequence"/>
</dbReference>
<feature type="binding site" evidence="3">
    <location>
        <position position="50"/>
    </location>
    <ligand>
        <name>a divalent metal cation</name>
        <dbReference type="ChEBI" id="CHEBI:60240"/>
    </ligand>
</feature>
<evidence type="ECO:0000256" key="1">
    <source>
        <dbReference type="ARBA" id="ARBA00008635"/>
    </source>
</evidence>
<proteinExistence type="inferred from homology"/>
<dbReference type="InterPro" id="IPR007837">
    <property type="entry name" value="DinB"/>
</dbReference>
<dbReference type="EMBL" id="FWXD01000001">
    <property type="protein sequence ID" value="SMC16214.1"/>
    <property type="molecule type" value="Genomic_DNA"/>
</dbReference>
<evidence type="ECO:0000313" key="5">
    <source>
        <dbReference type="Proteomes" id="UP000192761"/>
    </source>
</evidence>
<evidence type="ECO:0000313" key="4">
    <source>
        <dbReference type="EMBL" id="SMC16214.1"/>
    </source>
</evidence>
<feature type="binding site" evidence="3">
    <location>
        <position position="150"/>
    </location>
    <ligand>
        <name>a divalent metal cation</name>
        <dbReference type="ChEBI" id="CHEBI:60240"/>
    </ligand>
</feature>
<evidence type="ECO:0000256" key="2">
    <source>
        <dbReference type="ARBA" id="ARBA00022723"/>
    </source>
</evidence>
<dbReference type="SUPFAM" id="SSF109854">
    <property type="entry name" value="DinB/YfiT-like putative metalloenzymes"/>
    <property type="match status" value="1"/>
</dbReference>
<protein>
    <submittedName>
        <fullName evidence="4">Uncharacterized damage-inducible protein DinB (Forms a four-helix bundle)</fullName>
    </submittedName>
</protein>
<comment type="similarity">
    <text evidence="1">Belongs to the DinB family.</text>
</comment>
<dbReference type="PANTHER" id="PTHR37302">
    <property type="entry name" value="SLR1116 PROTEIN"/>
    <property type="match status" value="1"/>
</dbReference>